<dbReference type="InterPro" id="IPR005184">
    <property type="entry name" value="DUF306_Meta_HslJ"/>
</dbReference>
<gene>
    <name evidence="8" type="ORF">HMH01_06740</name>
</gene>
<proteinExistence type="predicted"/>
<feature type="chain" id="PRO_5032779457" evidence="5">
    <location>
        <begin position="28"/>
        <end position="428"/>
    </location>
</feature>
<keyword evidence="2" id="KW-0472">Membrane</keyword>
<evidence type="ECO:0000256" key="5">
    <source>
        <dbReference type="SAM" id="SignalP"/>
    </source>
</evidence>
<feature type="domain" description="C-type lysozyme inhibitor" evidence="7">
    <location>
        <begin position="148"/>
        <end position="210"/>
    </location>
</feature>
<feature type="domain" description="DUF306" evidence="6">
    <location>
        <begin position="320"/>
        <end position="420"/>
    </location>
</feature>
<sequence length="428" mass="45248">MTMRIRTARRALLLGTGLWMLLAPGLAEPARAQADAPGAQPTRSVTGEVFYRERIALPDSSLLIVAAMGPDGRNLAETRVPTDGAQVPLAFALDLPEGQPADLRAAIVTEGRTAWVGEAVRIEPGAEDLALATMPLTAHAPVGFDSRYLCGDSPVRAGFVGPSVVIDLDGEWRQLDPVPAASGARYEQPGDPDTHFWSRGDNALISLRGQSLPECRLVPPTSPDTYAAGGNEPFWSLRIAGGLVAFSTLSAPTPLTGRLPERRFERGAFVHDLAEPALRIALSRGICRDSATGMPHPDTVRILQDGQTLEGCGGDPMELLTGAEWVVEDITGGGVVDAGRVTLVFDRLGRVAGTGGCNRFAGPFTLTGEGLSFGPTAATLRACVPALMDQERRFFAALAATNRFDFDETGALMLVSAADGSAIRARRD</sequence>
<dbReference type="AlphaFoldDB" id="A0A849L1J4"/>
<dbReference type="Gene3D" id="2.40.128.270">
    <property type="match status" value="1"/>
</dbReference>
<evidence type="ECO:0000256" key="1">
    <source>
        <dbReference type="ARBA" id="ARBA00022729"/>
    </source>
</evidence>
<dbReference type="EMBL" id="JABFBC010000001">
    <property type="protein sequence ID" value="NNU80132.1"/>
    <property type="molecule type" value="Genomic_DNA"/>
</dbReference>
<protein>
    <submittedName>
        <fullName evidence="8">META domain-containing protein</fullName>
    </submittedName>
</protein>
<evidence type="ECO:0000259" key="7">
    <source>
        <dbReference type="Pfam" id="PF09864"/>
    </source>
</evidence>
<evidence type="ECO:0000256" key="2">
    <source>
        <dbReference type="ARBA" id="ARBA00023136"/>
    </source>
</evidence>
<dbReference type="Gene3D" id="2.40.128.200">
    <property type="match status" value="1"/>
</dbReference>
<evidence type="ECO:0000313" key="9">
    <source>
        <dbReference type="Proteomes" id="UP000572377"/>
    </source>
</evidence>
<dbReference type="RefSeq" id="WP_171323627.1">
    <property type="nucleotide sequence ID" value="NZ_JABFBC010000001.1"/>
</dbReference>
<dbReference type="PANTHER" id="PTHR35535">
    <property type="entry name" value="HEAT SHOCK PROTEIN HSLJ"/>
    <property type="match status" value="1"/>
</dbReference>
<reference evidence="8 9" key="1">
    <citation type="submission" date="2020-05" db="EMBL/GenBank/DDBJ databases">
        <title>Gimesia benthica sp. nov., a novel planctomycete isolated from a deep-sea water sample of the Northwest Indian Ocean.</title>
        <authorList>
            <person name="Wang J."/>
            <person name="Ruan C."/>
            <person name="Song L."/>
            <person name="Zhu Y."/>
            <person name="Li A."/>
            <person name="Zheng X."/>
            <person name="Wang L."/>
            <person name="Lu Z."/>
            <person name="Huang Y."/>
            <person name="Du W."/>
            <person name="Zhou Y."/>
            <person name="Huang L."/>
            <person name="Dai X."/>
        </authorList>
    </citation>
    <scope>NUCLEOTIDE SEQUENCE [LARGE SCALE GENOMIC DNA]</scope>
    <source>
        <strain evidence="8 9">YYQ-30</strain>
    </source>
</reference>
<organism evidence="8 9">
    <name type="scientific">Halovulum dunhuangense</name>
    <dbReference type="NCBI Taxonomy" id="1505036"/>
    <lineage>
        <taxon>Bacteria</taxon>
        <taxon>Pseudomonadati</taxon>
        <taxon>Pseudomonadota</taxon>
        <taxon>Alphaproteobacteria</taxon>
        <taxon>Rhodobacterales</taxon>
        <taxon>Paracoccaceae</taxon>
        <taxon>Halovulum</taxon>
    </lineage>
</organism>
<dbReference type="InterPro" id="IPR039366">
    <property type="entry name" value="Pilotin"/>
</dbReference>
<dbReference type="Pfam" id="PF09619">
    <property type="entry name" value="YscW"/>
    <property type="match status" value="1"/>
</dbReference>
<keyword evidence="1 5" id="KW-0732">Signal</keyword>
<evidence type="ECO:0000313" key="8">
    <source>
        <dbReference type="EMBL" id="NNU80132.1"/>
    </source>
</evidence>
<evidence type="ECO:0000259" key="6">
    <source>
        <dbReference type="Pfam" id="PF03724"/>
    </source>
</evidence>
<dbReference type="Proteomes" id="UP000572377">
    <property type="component" value="Unassembled WGS sequence"/>
</dbReference>
<accession>A0A849L1J4</accession>
<dbReference type="InterPro" id="IPR018660">
    <property type="entry name" value="MliC"/>
</dbReference>
<name>A0A849L1J4_9RHOB</name>
<comment type="caution">
    <text evidence="8">The sequence shown here is derived from an EMBL/GenBank/DDBJ whole genome shotgun (WGS) entry which is preliminary data.</text>
</comment>
<dbReference type="InterPro" id="IPR053147">
    <property type="entry name" value="Hsp_HslJ-like"/>
</dbReference>
<evidence type="ECO:0000256" key="4">
    <source>
        <dbReference type="ARBA" id="ARBA00023288"/>
    </source>
</evidence>
<feature type="signal peptide" evidence="5">
    <location>
        <begin position="1"/>
        <end position="27"/>
    </location>
</feature>
<keyword evidence="3" id="KW-0564">Palmitate</keyword>
<dbReference type="Pfam" id="PF03724">
    <property type="entry name" value="META"/>
    <property type="match status" value="1"/>
</dbReference>
<keyword evidence="4" id="KW-0449">Lipoprotein</keyword>
<dbReference type="InterPro" id="IPR036328">
    <property type="entry name" value="MliC_sf"/>
</dbReference>
<dbReference type="Pfam" id="PF09864">
    <property type="entry name" value="MliC"/>
    <property type="match status" value="1"/>
</dbReference>
<dbReference type="SUPFAM" id="SSF141488">
    <property type="entry name" value="YdhA-like"/>
    <property type="match status" value="1"/>
</dbReference>
<evidence type="ECO:0000256" key="3">
    <source>
        <dbReference type="ARBA" id="ARBA00023139"/>
    </source>
</evidence>
<dbReference type="InterPro" id="IPR038670">
    <property type="entry name" value="HslJ-like_sf"/>
</dbReference>
<keyword evidence="9" id="KW-1185">Reference proteome</keyword>
<dbReference type="PANTHER" id="PTHR35535:SF1">
    <property type="entry name" value="HEAT SHOCK PROTEIN HSLJ"/>
    <property type="match status" value="1"/>
</dbReference>